<dbReference type="GO" id="GO:0003676">
    <property type="term" value="F:nucleic acid binding"/>
    <property type="evidence" value="ECO:0007669"/>
    <property type="project" value="InterPro"/>
</dbReference>
<dbReference type="Gene3D" id="3.30.70.2330">
    <property type="match status" value="1"/>
</dbReference>
<feature type="region of interest" description="Disordered" evidence="3">
    <location>
        <begin position="1"/>
        <end position="97"/>
    </location>
</feature>
<feature type="compositionally biased region" description="Polar residues" evidence="3">
    <location>
        <begin position="46"/>
        <end position="58"/>
    </location>
</feature>
<keyword evidence="1" id="KW-0479">Metal-binding</keyword>
<dbReference type="GO" id="GO:0016818">
    <property type="term" value="F:hydrolase activity, acting on acid anhydrides, in phosphorus-containing anhydrides"/>
    <property type="evidence" value="ECO:0007669"/>
    <property type="project" value="InterPro"/>
</dbReference>
<dbReference type="Pfam" id="PF08797">
    <property type="entry name" value="HIRAN"/>
    <property type="match status" value="1"/>
</dbReference>
<organism evidence="5 6">
    <name type="scientific">Hirsutella minnesotensis 3608</name>
    <dbReference type="NCBI Taxonomy" id="1043627"/>
    <lineage>
        <taxon>Eukaryota</taxon>
        <taxon>Fungi</taxon>
        <taxon>Dikarya</taxon>
        <taxon>Ascomycota</taxon>
        <taxon>Pezizomycotina</taxon>
        <taxon>Sordariomycetes</taxon>
        <taxon>Hypocreomycetidae</taxon>
        <taxon>Hypocreales</taxon>
        <taxon>Ophiocordycipitaceae</taxon>
        <taxon>Hirsutella</taxon>
    </lineage>
</organism>
<keyword evidence="6" id="KW-1185">Reference proteome</keyword>
<dbReference type="EMBL" id="KQ030830">
    <property type="protein sequence ID" value="KJZ68694.1"/>
    <property type="molecule type" value="Genomic_DNA"/>
</dbReference>
<evidence type="ECO:0000256" key="3">
    <source>
        <dbReference type="SAM" id="MobiDB-lite"/>
    </source>
</evidence>
<name>A0A0F8A0N7_9HYPO</name>
<reference evidence="5 6" key="1">
    <citation type="journal article" date="2014" name="Genome Biol. Evol.">
        <title>Comparative genomics and transcriptomics analyses reveal divergent lifestyle features of nematode endoparasitic fungus Hirsutella minnesotensis.</title>
        <authorList>
            <person name="Lai Y."/>
            <person name="Liu K."/>
            <person name="Zhang X."/>
            <person name="Zhang X."/>
            <person name="Li K."/>
            <person name="Wang N."/>
            <person name="Shu C."/>
            <person name="Wu Y."/>
            <person name="Wang C."/>
            <person name="Bushley K.E."/>
            <person name="Xiang M."/>
            <person name="Liu X."/>
        </authorList>
    </citation>
    <scope>NUCLEOTIDE SEQUENCE [LARGE SCALE GENOMIC DNA]</scope>
    <source>
        <strain evidence="5 6">3608</strain>
    </source>
</reference>
<feature type="compositionally biased region" description="Polar residues" evidence="3">
    <location>
        <begin position="79"/>
        <end position="97"/>
    </location>
</feature>
<evidence type="ECO:0000313" key="5">
    <source>
        <dbReference type="EMBL" id="KJZ68694.1"/>
    </source>
</evidence>
<dbReference type="OrthoDB" id="5426787at2759"/>
<evidence type="ECO:0000256" key="1">
    <source>
        <dbReference type="ARBA" id="ARBA00022723"/>
    </source>
</evidence>
<keyword evidence="2" id="KW-0378">Hydrolase</keyword>
<evidence type="ECO:0000313" key="6">
    <source>
        <dbReference type="Proteomes" id="UP000054481"/>
    </source>
</evidence>
<gene>
    <name evidence="5" type="ORF">HIM_11908</name>
</gene>
<dbReference type="SMART" id="SM00910">
    <property type="entry name" value="HIRAN"/>
    <property type="match status" value="1"/>
</dbReference>
<proteinExistence type="predicted"/>
<feature type="domain" description="HIRAN" evidence="4">
    <location>
        <begin position="118"/>
        <end position="211"/>
    </location>
</feature>
<sequence>MPTRVGCALVPSMPRAAQKRRGDVIDLTGDADQLGSQAKRPALAASQPSQLNSSTSGDSGVYITPPLGSPSAPAVWPANSGSRSSHLTQPSPSSQAGIQEPVYLDLTQDDDSPPTELYGSYDSKIVGVRYYSGYASPGEVVLCHREPQNQYDRNAIRVDNVMHQQIGYLPRAVVEKIAPYVDSGDITLEAQLTGEKGMVDCPIRLFFYGPSQPTERGRIEKALKADKFVKATQLEQTRKEAEALRVALDLKGGRSTHGNG</sequence>
<protein>
    <recommendedName>
        <fullName evidence="4">HIRAN domain-containing protein</fullName>
    </recommendedName>
</protein>
<accession>A0A0F8A0N7</accession>
<dbReference type="GO" id="GO:0008270">
    <property type="term" value="F:zinc ion binding"/>
    <property type="evidence" value="ECO:0007669"/>
    <property type="project" value="InterPro"/>
</dbReference>
<evidence type="ECO:0000256" key="2">
    <source>
        <dbReference type="ARBA" id="ARBA00022801"/>
    </source>
</evidence>
<dbReference type="Proteomes" id="UP000054481">
    <property type="component" value="Unassembled WGS sequence"/>
</dbReference>
<evidence type="ECO:0000259" key="4">
    <source>
        <dbReference type="SMART" id="SM00910"/>
    </source>
</evidence>
<dbReference type="AlphaFoldDB" id="A0A0F8A0N7"/>
<dbReference type="InterPro" id="IPR014905">
    <property type="entry name" value="HIRAN"/>
</dbReference>